<name>X0UJE4_9ZZZZ</name>
<evidence type="ECO:0000256" key="12">
    <source>
        <dbReference type="SAM" id="Phobius"/>
    </source>
</evidence>
<keyword evidence="5" id="KW-0256">Endoplasmic reticulum</keyword>
<dbReference type="Gene3D" id="2.10.109.10">
    <property type="entry name" value="Umud Fragment, subunit A"/>
    <property type="match status" value="1"/>
</dbReference>
<feature type="transmembrane region" description="Helical" evidence="12">
    <location>
        <begin position="57"/>
        <end position="77"/>
    </location>
</feature>
<dbReference type="InterPro" id="IPR001733">
    <property type="entry name" value="Peptidase_S26B"/>
</dbReference>
<evidence type="ECO:0000256" key="2">
    <source>
        <dbReference type="ARBA" id="ARBA00022670"/>
    </source>
</evidence>
<feature type="compositionally biased region" description="Polar residues" evidence="11">
    <location>
        <begin position="240"/>
        <end position="252"/>
    </location>
</feature>
<dbReference type="InterPro" id="IPR019756">
    <property type="entry name" value="Pept_S26A_signal_pept_1_Ser-AS"/>
</dbReference>
<dbReference type="SUPFAM" id="SSF51306">
    <property type="entry name" value="LexA/Signal peptidase"/>
    <property type="match status" value="1"/>
</dbReference>
<dbReference type="EMBL" id="BARS01011184">
    <property type="protein sequence ID" value="GAF99416.1"/>
    <property type="molecule type" value="Genomic_DNA"/>
</dbReference>
<evidence type="ECO:0000256" key="11">
    <source>
        <dbReference type="SAM" id="MobiDB-lite"/>
    </source>
</evidence>
<dbReference type="Pfam" id="PF10502">
    <property type="entry name" value="Peptidase_S26"/>
    <property type="match status" value="1"/>
</dbReference>
<evidence type="ECO:0000313" key="14">
    <source>
        <dbReference type="EMBL" id="GAF99416.1"/>
    </source>
</evidence>
<dbReference type="InterPro" id="IPR036286">
    <property type="entry name" value="LexA/Signal_pep-like_sf"/>
</dbReference>
<proteinExistence type="predicted"/>
<evidence type="ECO:0000256" key="6">
    <source>
        <dbReference type="ARBA" id="ARBA00022968"/>
    </source>
</evidence>
<dbReference type="AlphaFoldDB" id="X0UJE4"/>
<dbReference type="CDD" id="cd06530">
    <property type="entry name" value="S26_SPase_I"/>
    <property type="match status" value="1"/>
</dbReference>
<feature type="domain" description="Peptidase S26" evidence="13">
    <location>
        <begin position="92"/>
        <end position="153"/>
    </location>
</feature>
<evidence type="ECO:0000256" key="5">
    <source>
        <dbReference type="ARBA" id="ARBA00022824"/>
    </source>
</evidence>
<comment type="subcellular location">
    <subcellularLocation>
        <location evidence="1">Endoplasmic reticulum membrane</location>
        <topology evidence="1">Single-pass type II membrane protein</topology>
    </subcellularLocation>
</comment>
<keyword evidence="2" id="KW-0645">Protease</keyword>
<feature type="transmembrane region" description="Helical" evidence="12">
    <location>
        <begin position="6"/>
        <end position="27"/>
    </location>
</feature>
<sequence length="252" mass="26533">MSQLIFAAWVLAGAVLILPVGMFLRLARRLAGRDRGDRVTAVPEAVSQPIHRLTRRLAPALIFLLYVAFVAGAVYHVPKILSWALDTPYPMASVSSQSMWPTLKKGDLIFLSGVDKPEDLEIGDIIAFEHKKGITIHRVLEISGDVVTTQGDGNPVPDKSIRFEQVVGRLLTVGGRLAKVPRVGSIAGLFGPLATQAGQSPEQEELSTDRSGGLLASPDAGESTAEQSSAGGGGNASSGTTELVSIDSAGNQ</sequence>
<dbReference type="PANTHER" id="PTHR10806:SF6">
    <property type="entry name" value="SIGNAL PEPTIDASE COMPLEX CATALYTIC SUBUNIT SEC11"/>
    <property type="match status" value="1"/>
</dbReference>
<feature type="non-terminal residue" evidence="14">
    <location>
        <position position="252"/>
    </location>
</feature>
<dbReference type="GO" id="GO:0006465">
    <property type="term" value="P:signal peptide processing"/>
    <property type="evidence" value="ECO:0007669"/>
    <property type="project" value="InterPro"/>
</dbReference>
<dbReference type="InterPro" id="IPR019533">
    <property type="entry name" value="Peptidase_S26"/>
</dbReference>
<evidence type="ECO:0000259" key="13">
    <source>
        <dbReference type="Pfam" id="PF10502"/>
    </source>
</evidence>
<reference evidence="14" key="1">
    <citation type="journal article" date="2014" name="Front. Microbiol.">
        <title>High frequency of phylogenetically diverse reductive dehalogenase-homologous genes in deep subseafloor sedimentary metagenomes.</title>
        <authorList>
            <person name="Kawai M."/>
            <person name="Futagami T."/>
            <person name="Toyoda A."/>
            <person name="Takaki Y."/>
            <person name="Nishi S."/>
            <person name="Hori S."/>
            <person name="Arai W."/>
            <person name="Tsubouchi T."/>
            <person name="Morono Y."/>
            <person name="Uchiyama I."/>
            <person name="Ito T."/>
            <person name="Fujiyama A."/>
            <person name="Inagaki F."/>
            <person name="Takami H."/>
        </authorList>
    </citation>
    <scope>NUCLEOTIDE SEQUENCE</scope>
    <source>
        <strain evidence="14">Expedition CK06-06</strain>
    </source>
</reference>
<evidence type="ECO:0000256" key="3">
    <source>
        <dbReference type="ARBA" id="ARBA00022692"/>
    </source>
</evidence>
<gene>
    <name evidence="14" type="ORF">S01H1_20440</name>
</gene>
<comment type="caution">
    <text evidence="14">The sequence shown here is derived from an EMBL/GenBank/DDBJ whole genome shotgun (WGS) entry which is preliminary data.</text>
</comment>
<keyword evidence="6" id="KW-0735">Signal-anchor</keyword>
<evidence type="ECO:0000256" key="10">
    <source>
        <dbReference type="ARBA" id="ARBA00045533"/>
    </source>
</evidence>
<dbReference type="PANTHER" id="PTHR10806">
    <property type="entry name" value="SIGNAL PEPTIDASE COMPLEX CATALYTIC SUBUNIT SEC11"/>
    <property type="match status" value="1"/>
</dbReference>
<feature type="region of interest" description="Disordered" evidence="11">
    <location>
        <begin position="194"/>
        <end position="252"/>
    </location>
</feature>
<keyword evidence="3 12" id="KW-0812">Transmembrane</keyword>
<evidence type="ECO:0000256" key="8">
    <source>
        <dbReference type="ARBA" id="ARBA00023136"/>
    </source>
</evidence>
<evidence type="ECO:0000256" key="9">
    <source>
        <dbReference type="ARBA" id="ARBA00033305"/>
    </source>
</evidence>
<dbReference type="GO" id="GO:0004252">
    <property type="term" value="F:serine-type endopeptidase activity"/>
    <property type="evidence" value="ECO:0007669"/>
    <property type="project" value="InterPro"/>
</dbReference>
<evidence type="ECO:0000256" key="4">
    <source>
        <dbReference type="ARBA" id="ARBA00022801"/>
    </source>
</evidence>
<organism evidence="14">
    <name type="scientific">marine sediment metagenome</name>
    <dbReference type="NCBI Taxonomy" id="412755"/>
    <lineage>
        <taxon>unclassified sequences</taxon>
        <taxon>metagenomes</taxon>
        <taxon>ecological metagenomes</taxon>
    </lineage>
</organism>
<protein>
    <recommendedName>
        <fullName evidence="9">Signal peptidase I</fullName>
    </recommendedName>
</protein>
<comment type="function">
    <text evidence="10">Catalytic component of the signal peptidase complex (SPC) which catalyzes the cleavage of N-terminal signal sequences from nascent proteins as they are translocated into the lumen of the endoplasmic reticulum. Specifically cleaves N-terminal signal peptides that contain a hydrophobic alpha-helix (h-region) shorter than 18-20 amino acids.</text>
</comment>
<dbReference type="NCBIfam" id="TIGR02228">
    <property type="entry name" value="sigpep_I_arch"/>
    <property type="match status" value="1"/>
</dbReference>
<keyword evidence="8 12" id="KW-0472">Membrane</keyword>
<keyword evidence="7 12" id="KW-1133">Transmembrane helix</keyword>
<evidence type="ECO:0000256" key="7">
    <source>
        <dbReference type="ARBA" id="ARBA00022989"/>
    </source>
</evidence>
<accession>X0UJE4</accession>
<dbReference type="GO" id="GO:0005789">
    <property type="term" value="C:endoplasmic reticulum membrane"/>
    <property type="evidence" value="ECO:0007669"/>
    <property type="project" value="UniProtKB-SubCell"/>
</dbReference>
<keyword evidence="4" id="KW-0378">Hydrolase</keyword>
<dbReference type="PROSITE" id="PS00501">
    <property type="entry name" value="SPASE_I_1"/>
    <property type="match status" value="1"/>
</dbReference>
<evidence type="ECO:0000256" key="1">
    <source>
        <dbReference type="ARBA" id="ARBA00004648"/>
    </source>
</evidence>